<evidence type="ECO:0000313" key="3">
    <source>
        <dbReference type="EMBL" id="AMD88470.1"/>
    </source>
</evidence>
<dbReference type="Gene3D" id="3.30.1050.40">
    <property type="match status" value="1"/>
</dbReference>
<evidence type="ECO:0000256" key="1">
    <source>
        <dbReference type="SAM" id="MobiDB-lite"/>
    </source>
</evidence>
<name>A0A0X8JGN1_ACTRD</name>
<dbReference type="KEGG" id="ard:AXF14_06280"/>
<sequence>MPARRRIETAAGVHALRQWAETQDVGAPSDASGEAGEGAVERGSAPTSLDRRTLATAVRFTLEELTACAPGRAVEVRVPPHGVTQAVSGTVHRRGTPPSVVETDAATWLALATGRLGWAEALGSGALHASGERCDLSPYLPLVRA</sequence>
<accession>A0A0X8JGN1</accession>
<dbReference type="OrthoDB" id="8481083at2"/>
<dbReference type="STRING" id="111015.AXF14_06280"/>
<dbReference type="InterPro" id="IPR041629">
    <property type="entry name" value="SCP_3"/>
</dbReference>
<evidence type="ECO:0000313" key="4">
    <source>
        <dbReference type="Proteomes" id="UP000065220"/>
    </source>
</evidence>
<organism evidence="3 4">
    <name type="scientific">Actinomyces radicidentis</name>
    <dbReference type="NCBI Taxonomy" id="111015"/>
    <lineage>
        <taxon>Bacteria</taxon>
        <taxon>Bacillati</taxon>
        <taxon>Actinomycetota</taxon>
        <taxon>Actinomycetes</taxon>
        <taxon>Actinomycetales</taxon>
        <taxon>Actinomycetaceae</taxon>
        <taxon>Actinomyces</taxon>
    </lineage>
</organism>
<feature type="region of interest" description="Disordered" evidence="1">
    <location>
        <begin position="18"/>
        <end position="50"/>
    </location>
</feature>
<reference evidence="4" key="1">
    <citation type="submission" date="2016-02" db="EMBL/GenBank/DDBJ databases">
        <authorList>
            <person name="Holder M.E."/>
            <person name="Ajami N.J."/>
            <person name="Petrosino J.F."/>
        </authorList>
    </citation>
    <scope>NUCLEOTIDE SEQUENCE [LARGE SCALE GENOMIC DNA]</scope>
    <source>
        <strain evidence="4">CCUG 36733</strain>
    </source>
</reference>
<dbReference type="EMBL" id="CP014228">
    <property type="protein sequence ID" value="AMD88470.1"/>
    <property type="molecule type" value="Genomic_DNA"/>
</dbReference>
<gene>
    <name evidence="3" type="ORF">AXF14_06280</name>
</gene>
<dbReference type="RefSeq" id="WP_067944136.1">
    <property type="nucleotide sequence ID" value="NZ_CAUHMM010000020.1"/>
</dbReference>
<protein>
    <recommendedName>
        <fullName evidence="2">Bacterial SCP orthologue domain-containing protein</fullName>
    </recommendedName>
</protein>
<dbReference type="AlphaFoldDB" id="A0A0X8JGN1"/>
<keyword evidence="4" id="KW-1185">Reference proteome</keyword>
<dbReference type="Proteomes" id="UP000065220">
    <property type="component" value="Chromosome"/>
</dbReference>
<feature type="domain" description="Bacterial SCP orthologue" evidence="2">
    <location>
        <begin position="50"/>
        <end position="142"/>
    </location>
</feature>
<proteinExistence type="predicted"/>
<dbReference type="Pfam" id="PF17844">
    <property type="entry name" value="SCP_3"/>
    <property type="match status" value="1"/>
</dbReference>
<evidence type="ECO:0000259" key="2">
    <source>
        <dbReference type="Pfam" id="PF17844"/>
    </source>
</evidence>